<accession>C4Y334</accession>
<dbReference type="KEGG" id="clu:CLUG_02947"/>
<sequence>MQTPRLRSMSAHAFGRGQNRPKHHVLHDRQLCKHFSSVHFHHTVPDFAPRFCSQNIVKHGQVPPKTCFFVARNGFNAVDEMDALQIHVSAPIRLDQLAIVDQFGFHMRVGRQSCRPKEKWKKMVIVQAPNTVRTCGFKPICFLEAPHHGHVLVEHHNDECLVVRRFKNANLFQAVEKAQEVEFVPRPVINTRAVPPGLGKIAAKLLSVVRGHCRHQQRCFGADSVVKAPELGFSEPGHVFVAHNGVGVYNSVHAVDSSGNRGDWSGNGDFGVVGNSKYGISEVLHERKKGRMSQGSGPYIEILAQENAFSWFH</sequence>
<feature type="region of interest" description="Disordered" evidence="1">
    <location>
        <begin position="1"/>
        <end position="20"/>
    </location>
</feature>
<reference evidence="2 3" key="1">
    <citation type="journal article" date="2009" name="Nature">
        <title>Evolution of pathogenicity and sexual reproduction in eight Candida genomes.</title>
        <authorList>
            <person name="Butler G."/>
            <person name="Rasmussen M.D."/>
            <person name="Lin M.F."/>
            <person name="Santos M.A."/>
            <person name="Sakthikumar S."/>
            <person name="Munro C.A."/>
            <person name="Rheinbay E."/>
            <person name="Grabherr M."/>
            <person name="Forche A."/>
            <person name="Reedy J.L."/>
            <person name="Agrafioti I."/>
            <person name="Arnaud M.B."/>
            <person name="Bates S."/>
            <person name="Brown A.J."/>
            <person name="Brunke S."/>
            <person name="Costanzo M.C."/>
            <person name="Fitzpatrick D.A."/>
            <person name="de Groot P.W."/>
            <person name="Harris D."/>
            <person name="Hoyer L.L."/>
            <person name="Hube B."/>
            <person name="Klis F.M."/>
            <person name="Kodira C."/>
            <person name="Lennard N."/>
            <person name="Logue M.E."/>
            <person name="Martin R."/>
            <person name="Neiman A.M."/>
            <person name="Nikolaou E."/>
            <person name="Quail M.A."/>
            <person name="Quinn J."/>
            <person name="Santos M.C."/>
            <person name="Schmitzberger F.F."/>
            <person name="Sherlock G."/>
            <person name="Shah P."/>
            <person name="Silverstein K.A."/>
            <person name="Skrzypek M.S."/>
            <person name="Soll D."/>
            <person name="Staggs R."/>
            <person name="Stansfield I."/>
            <person name="Stumpf M.P."/>
            <person name="Sudbery P.E."/>
            <person name="Srikantha T."/>
            <person name="Zeng Q."/>
            <person name="Berman J."/>
            <person name="Berriman M."/>
            <person name="Heitman J."/>
            <person name="Gow N.A."/>
            <person name="Lorenz M.C."/>
            <person name="Birren B.W."/>
            <person name="Kellis M."/>
            <person name="Cuomo C.A."/>
        </authorList>
    </citation>
    <scope>NUCLEOTIDE SEQUENCE [LARGE SCALE GENOMIC DNA]</scope>
    <source>
        <strain evidence="2 3">ATCC 42720</strain>
    </source>
</reference>
<dbReference type="HOGENOM" id="CLU_888541_0_0_1"/>
<evidence type="ECO:0000313" key="3">
    <source>
        <dbReference type="Proteomes" id="UP000007703"/>
    </source>
</evidence>
<dbReference type="Proteomes" id="UP000007703">
    <property type="component" value="Unassembled WGS sequence"/>
</dbReference>
<proteinExistence type="predicted"/>
<dbReference type="AlphaFoldDB" id="C4Y334"/>
<gene>
    <name evidence="2" type="ORF">CLUG_02947</name>
</gene>
<protein>
    <submittedName>
        <fullName evidence="2">Uncharacterized protein</fullName>
    </submittedName>
</protein>
<name>C4Y334_CLAL4</name>
<dbReference type="EMBL" id="CH408078">
    <property type="protein sequence ID" value="EEQ38820.1"/>
    <property type="molecule type" value="Genomic_DNA"/>
</dbReference>
<evidence type="ECO:0000313" key="2">
    <source>
        <dbReference type="EMBL" id="EEQ38820.1"/>
    </source>
</evidence>
<dbReference type="VEuPathDB" id="FungiDB:CLUG_02947"/>
<dbReference type="InParanoid" id="C4Y334"/>
<evidence type="ECO:0000256" key="1">
    <source>
        <dbReference type="SAM" id="MobiDB-lite"/>
    </source>
</evidence>
<organism evidence="2 3">
    <name type="scientific">Clavispora lusitaniae (strain ATCC 42720)</name>
    <name type="common">Yeast</name>
    <name type="synonym">Candida lusitaniae</name>
    <dbReference type="NCBI Taxonomy" id="306902"/>
    <lineage>
        <taxon>Eukaryota</taxon>
        <taxon>Fungi</taxon>
        <taxon>Dikarya</taxon>
        <taxon>Ascomycota</taxon>
        <taxon>Saccharomycotina</taxon>
        <taxon>Pichiomycetes</taxon>
        <taxon>Metschnikowiaceae</taxon>
        <taxon>Clavispora</taxon>
    </lineage>
</organism>